<name>A0A0C5WYV1_9GAMM</name>
<dbReference type="PATRIC" id="fig|658445.3.peg.3448"/>
<gene>
    <name evidence="1" type="ORF">H744_2c1532</name>
</gene>
<dbReference type="KEGG" id="pgb:H744_2c1532"/>
<sequence length="61" mass="6755">MVFNYQGGMMADHENYQVAIDILRCHLGMSAEEARKELGLDGNNKKLTETQEALIGLTGNN</sequence>
<evidence type="ECO:0000313" key="2">
    <source>
        <dbReference type="Proteomes" id="UP000032303"/>
    </source>
</evidence>
<dbReference type="OrthoDB" id="5918540at2"/>
<evidence type="ECO:0000313" key="1">
    <source>
        <dbReference type="EMBL" id="AJR08210.1"/>
    </source>
</evidence>
<dbReference type="AlphaFoldDB" id="A0A0C5WYV1"/>
<protein>
    <submittedName>
        <fullName evidence="1">Uncharacterized protein</fullName>
    </submittedName>
</protein>
<proteinExistence type="predicted"/>
<dbReference type="HOGENOM" id="CLU_211710_0_0_6"/>
<reference evidence="1 2" key="1">
    <citation type="submission" date="2013-05" db="EMBL/GenBank/DDBJ databases">
        <title>Complete genome sequence of the lipase-producing bacterium Photobacterium gaetbulicola Gung47.</title>
        <authorList>
            <person name="Kim Y.-O."/>
        </authorList>
    </citation>
    <scope>NUCLEOTIDE SEQUENCE [LARGE SCALE GENOMIC DNA]</scope>
    <source>
        <strain evidence="1 2">Gung47</strain>
    </source>
</reference>
<keyword evidence="2" id="KW-1185">Reference proteome</keyword>
<dbReference type="Proteomes" id="UP000032303">
    <property type="component" value="Chromosome 2"/>
</dbReference>
<organism evidence="1 2">
    <name type="scientific">Photobacterium gaetbulicola Gung47</name>
    <dbReference type="NCBI Taxonomy" id="658445"/>
    <lineage>
        <taxon>Bacteria</taxon>
        <taxon>Pseudomonadati</taxon>
        <taxon>Pseudomonadota</taxon>
        <taxon>Gammaproteobacteria</taxon>
        <taxon>Vibrionales</taxon>
        <taxon>Vibrionaceae</taxon>
        <taxon>Photobacterium</taxon>
    </lineage>
</organism>
<accession>A0A0C5WYV1</accession>
<dbReference type="EMBL" id="CP005974">
    <property type="protein sequence ID" value="AJR08210.1"/>
    <property type="molecule type" value="Genomic_DNA"/>
</dbReference>